<evidence type="ECO:0000313" key="1">
    <source>
        <dbReference type="EMBL" id="BDZ52413.1"/>
    </source>
</evidence>
<dbReference type="Proteomes" id="UP001321486">
    <property type="component" value="Plasmid pNBRC108728a"/>
</dbReference>
<accession>A0ABN6Y8U4</accession>
<evidence type="ECO:0000313" key="2">
    <source>
        <dbReference type="Proteomes" id="UP001321486"/>
    </source>
</evidence>
<sequence>MWLVTGPRGSVDSMGAQASIGPLATRWSRQQVRRHRRRRRFIAERARSCGRFDSEPDANSAALSRLDVAEAIASGKAPATRYIVKELLDEDDELPYATRVLANDGRMLCRDI</sequence>
<dbReference type="EMBL" id="AP027733">
    <property type="protein sequence ID" value="BDZ52413.1"/>
    <property type="molecule type" value="Genomic_DNA"/>
</dbReference>
<name>A0ABN6Y8U4_9MICO</name>
<organism evidence="1 2">
    <name type="scientific">Frondihabitans sucicola</name>
    <dbReference type="NCBI Taxonomy" id="1268041"/>
    <lineage>
        <taxon>Bacteria</taxon>
        <taxon>Bacillati</taxon>
        <taxon>Actinomycetota</taxon>
        <taxon>Actinomycetes</taxon>
        <taxon>Micrococcales</taxon>
        <taxon>Microbacteriaceae</taxon>
        <taxon>Frondihabitans</taxon>
    </lineage>
</organism>
<proteinExistence type="predicted"/>
<keyword evidence="2" id="KW-1185">Reference proteome</keyword>
<reference evidence="2" key="1">
    <citation type="journal article" date="2019" name="Int. J. Syst. Evol. Microbiol.">
        <title>The Global Catalogue of Microorganisms (GCM) 10K type strain sequencing project: providing services to taxonomists for standard genome sequencing and annotation.</title>
        <authorList>
            <consortium name="The Broad Institute Genomics Platform"/>
            <consortium name="The Broad Institute Genome Sequencing Center for Infectious Disease"/>
            <person name="Wu L."/>
            <person name="Ma J."/>
        </authorList>
    </citation>
    <scope>NUCLEOTIDE SEQUENCE [LARGE SCALE GENOMIC DNA]</scope>
    <source>
        <strain evidence="2">NBRC 108728</strain>
    </source>
</reference>
<keyword evidence="1" id="KW-0614">Plasmid</keyword>
<geneLocation type="plasmid" evidence="1 2">
    <name>pNBRC108728a</name>
</geneLocation>
<protein>
    <submittedName>
        <fullName evidence="1">Uncharacterized protein</fullName>
    </submittedName>
</protein>
<gene>
    <name evidence="1" type="ORF">GCM10025867_46540</name>
</gene>